<proteinExistence type="inferred from homology"/>
<dbReference type="Pfam" id="PF00400">
    <property type="entry name" value="WD40"/>
    <property type="match status" value="2"/>
</dbReference>
<dbReference type="SMART" id="SM01166">
    <property type="entry name" value="DUF1899"/>
    <property type="match status" value="1"/>
</dbReference>
<feature type="repeat" description="WD" evidence="3">
    <location>
        <begin position="390"/>
        <end position="432"/>
    </location>
</feature>
<evidence type="ECO:0000313" key="8">
    <source>
        <dbReference type="Proteomes" id="UP001174136"/>
    </source>
</evidence>
<dbReference type="PROSITE" id="PS50082">
    <property type="entry name" value="WD_REPEATS_2"/>
    <property type="match status" value="2"/>
</dbReference>
<dbReference type="PROSITE" id="PS00678">
    <property type="entry name" value="WD_REPEATS_1"/>
    <property type="match status" value="1"/>
</dbReference>
<evidence type="ECO:0000256" key="3">
    <source>
        <dbReference type="PROSITE-ProRule" id="PRU00221"/>
    </source>
</evidence>
<evidence type="ECO:0000256" key="5">
    <source>
        <dbReference type="SAM" id="Coils"/>
    </source>
</evidence>
<comment type="caution">
    <text evidence="7">The sequence shown here is derived from an EMBL/GenBank/DDBJ whole genome shotgun (WGS) entry which is preliminary data.</text>
</comment>
<name>A0AA47MAZ4_MERPO</name>
<feature type="domain" description="DUF1899" evidence="6">
    <location>
        <begin position="306"/>
        <end position="370"/>
    </location>
</feature>
<dbReference type="AlphaFoldDB" id="A0AA47MAZ4"/>
<dbReference type="InterPro" id="IPR015943">
    <property type="entry name" value="WD40/YVTN_repeat-like_dom_sf"/>
</dbReference>
<dbReference type="Pfam" id="PF08953">
    <property type="entry name" value="DUF1899"/>
    <property type="match status" value="1"/>
</dbReference>
<dbReference type="SUPFAM" id="SSF50978">
    <property type="entry name" value="WD40 repeat-like"/>
    <property type="match status" value="1"/>
</dbReference>
<dbReference type="InterPro" id="IPR019775">
    <property type="entry name" value="WD40_repeat_CS"/>
</dbReference>
<dbReference type="PANTHER" id="PTHR10856">
    <property type="entry name" value="CORONIN"/>
    <property type="match status" value="1"/>
</dbReference>
<dbReference type="InterPro" id="IPR036322">
    <property type="entry name" value="WD40_repeat_dom_sf"/>
</dbReference>
<dbReference type="EMBL" id="JAOPHQ010005120">
    <property type="protein sequence ID" value="KAK0136935.1"/>
    <property type="molecule type" value="Genomic_DNA"/>
</dbReference>
<dbReference type="InterPro" id="IPR001680">
    <property type="entry name" value="WD40_rpt"/>
</dbReference>
<dbReference type="SMART" id="SM01167">
    <property type="entry name" value="DUF1900"/>
    <property type="match status" value="1"/>
</dbReference>
<gene>
    <name evidence="7" type="primary">CORO2B_1</name>
    <name evidence="7" type="ORF">N1851_026868</name>
</gene>
<evidence type="ECO:0000256" key="1">
    <source>
        <dbReference type="ARBA" id="ARBA00022574"/>
    </source>
</evidence>
<dbReference type="GO" id="GO:0051015">
    <property type="term" value="F:actin filament binding"/>
    <property type="evidence" value="ECO:0007669"/>
    <property type="project" value="TreeGrafter"/>
</dbReference>
<organism evidence="7 8">
    <name type="scientific">Merluccius polli</name>
    <name type="common">Benguela hake</name>
    <name type="synonym">Merluccius cadenati</name>
    <dbReference type="NCBI Taxonomy" id="89951"/>
    <lineage>
        <taxon>Eukaryota</taxon>
        <taxon>Metazoa</taxon>
        <taxon>Chordata</taxon>
        <taxon>Craniata</taxon>
        <taxon>Vertebrata</taxon>
        <taxon>Euteleostomi</taxon>
        <taxon>Actinopterygii</taxon>
        <taxon>Neopterygii</taxon>
        <taxon>Teleostei</taxon>
        <taxon>Neoteleostei</taxon>
        <taxon>Acanthomorphata</taxon>
        <taxon>Zeiogadaria</taxon>
        <taxon>Gadariae</taxon>
        <taxon>Gadiformes</taxon>
        <taxon>Gadoidei</taxon>
        <taxon>Merlucciidae</taxon>
        <taxon>Merluccius</taxon>
    </lineage>
</organism>
<dbReference type="PANTHER" id="PTHR10856:SF17">
    <property type="entry name" value="CORONIN-2B"/>
    <property type="match status" value="1"/>
</dbReference>
<feature type="repeat" description="WD" evidence="3">
    <location>
        <begin position="433"/>
        <end position="474"/>
    </location>
</feature>
<dbReference type="InterPro" id="IPR015048">
    <property type="entry name" value="DUF1899"/>
</dbReference>
<comment type="similarity">
    <text evidence="4">Belongs to the WD repeat coronin family.</text>
</comment>
<feature type="coiled-coil region" evidence="5">
    <location>
        <begin position="706"/>
        <end position="733"/>
    </location>
</feature>
<dbReference type="SMART" id="SM00320">
    <property type="entry name" value="WD40"/>
    <property type="match status" value="3"/>
</dbReference>
<keyword evidence="5" id="KW-0175">Coiled coil</keyword>
<evidence type="ECO:0000313" key="7">
    <source>
        <dbReference type="EMBL" id="KAK0136935.1"/>
    </source>
</evidence>
<dbReference type="InterPro" id="IPR015505">
    <property type="entry name" value="Coronin"/>
</dbReference>
<dbReference type="Gene3D" id="2.130.10.10">
    <property type="entry name" value="YVTN repeat-like/Quinoprotein amine dehydrogenase"/>
    <property type="match status" value="1"/>
</dbReference>
<reference evidence="7" key="1">
    <citation type="journal article" date="2023" name="Front. Mar. Sci.">
        <title>A new Merluccius polli reference genome to investigate the effects of global change in West African waters.</title>
        <authorList>
            <person name="Mateo J.L."/>
            <person name="Blanco-Fernandez C."/>
            <person name="Garcia-Vazquez E."/>
            <person name="Machado-Schiaffino G."/>
        </authorList>
    </citation>
    <scope>NUCLEOTIDE SEQUENCE</scope>
    <source>
        <strain evidence="7">C29</strain>
        <tissue evidence="7">Fin</tissue>
    </source>
</reference>
<keyword evidence="8" id="KW-1185">Reference proteome</keyword>
<protein>
    <recommendedName>
        <fullName evidence="4">Coronin</fullName>
    </recommendedName>
</protein>
<dbReference type="Proteomes" id="UP001174136">
    <property type="component" value="Unassembled WGS sequence"/>
</dbReference>
<dbReference type="PROSITE" id="PS50294">
    <property type="entry name" value="WD_REPEATS_REGION"/>
    <property type="match status" value="1"/>
</dbReference>
<evidence type="ECO:0000256" key="4">
    <source>
        <dbReference type="RuleBase" id="RU280818"/>
    </source>
</evidence>
<dbReference type="Pfam" id="PF16300">
    <property type="entry name" value="WD40_4"/>
    <property type="match status" value="1"/>
</dbReference>
<evidence type="ECO:0000256" key="2">
    <source>
        <dbReference type="ARBA" id="ARBA00022737"/>
    </source>
</evidence>
<sequence length="738" mass="83070">MCVCVCVCAERGRCVCVEQARALRHVERKRGGLQKPGQVRWTVSVFFRGWAGEGEEHNQLRGSWPSHSSPVGLGHGLSGWSIGLIPTRDESDEGGVFRKIQELDRLVTGGAAVGVQGEEQRGKIAALWGTDRKSVIPLQVESGKCSWESLSCARAGMMVLKAEVKSTNRILAGPHFLCWQRTAETVTDEPRRLQGYCLMQKEKASAGPRGSAALLGRERGSLRVVMSGLIRSGYRVTVNTPRRRRRHHAAEQCCLEAEWLVSSGRPARELRSWLPVSALIQSLKCLAGILPQSLQSNKNTTMSWRPTYRSSKFRNVYGKVANREHCFDGIPITKNVHDNHFCAVNSKFLAIVTESSGGGSFIVVPVSQVRIWEIPEEGLRRNMTEAVLELYGHSRRVGLVEWHPTSSGILFSAGYDYKVLIWNLEIGEPVKMIDCHTDVILSMSFNTDGSLLATSCKDKTLRLLEPRTGRVLQQANCKNHRVNRVVFLGNMKRLVTTGVSRWNTRQIALWDQEDLSMPMVEEEIDGLSGLLFPFYDADTHMLYLAGKGDGNIRYFEITTEKPYLQYLMEYRSPAPQKGLGVMPKHGLDVAACEVFRFYKLVTLKGLIEPISMIVPRRSDTYQEDIYPMTPGTEPALTASEWLSGINRDPVLMSLKEGYQRSDQLVFKAPVKEKKSMVVNGIDLLENVPPRTENELLRMFFRQQEELRRLKDELATKDVRIRQLELELNNLKNVSPNNA</sequence>
<keyword evidence="2 4" id="KW-0677">Repeat</keyword>
<evidence type="ECO:0000259" key="6">
    <source>
        <dbReference type="SMART" id="SM01166"/>
    </source>
</evidence>
<keyword evidence="1 3" id="KW-0853">WD repeat</keyword>
<accession>A0AA47MAZ4</accession>